<evidence type="ECO:0000313" key="1">
    <source>
        <dbReference type="EMBL" id="TDS82650.1"/>
    </source>
</evidence>
<accession>A0A4R7FVC9</accession>
<dbReference type="GO" id="GO:0016853">
    <property type="term" value="F:isomerase activity"/>
    <property type="evidence" value="ECO:0007669"/>
    <property type="project" value="UniProtKB-KW"/>
</dbReference>
<dbReference type="EMBL" id="SOAN01000014">
    <property type="protein sequence ID" value="TDS82650.1"/>
    <property type="molecule type" value="Genomic_DNA"/>
</dbReference>
<evidence type="ECO:0000313" key="2">
    <source>
        <dbReference type="Proteomes" id="UP000294506"/>
    </source>
</evidence>
<dbReference type="PANTHER" id="PTHR40267">
    <property type="entry name" value="BLR3294 PROTEIN"/>
    <property type="match status" value="1"/>
</dbReference>
<comment type="caution">
    <text evidence="1">The sequence shown here is derived from an EMBL/GenBank/DDBJ whole genome shotgun (WGS) entry which is preliminary data.</text>
</comment>
<dbReference type="InterPro" id="IPR053714">
    <property type="entry name" value="Iso_Racemase_Enz_sf"/>
</dbReference>
<dbReference type="PANTHER" id="PTHR40267:SF1">
    <property type="entry name" value="BLR3294 PROTEIN"/>
    <property type="match status" value="1"/>
</dbReference>
<dbReference type="InterPro" id="IPR026286">
    <property type="entry name" value="MaiA/AMDase"/>
</dbReference>
<gene>
    <name evidence="1" type="ORF">EV640_11423</name>
</gene>
<reference evidence="1 2" key="1">
    <citation type="submission" date="2019-03" db="EMBL/GenBank/DDBJ databases">
        <title>Genomic Encyclopedia of Type Strains, Phase III (KMG-III): the genomes of soil and plant-associated and newly described type strains.</title>
        <authorList>
            <person name="Whitman W."/>
        </authorList>
    </citation>
    <scope>NUCLEOTIDE SEQUENCE [LARGE SCALE GENOMIC DNA]</scope>
    <source>
        <strain evidence="1 2">DSM 27373</strain>
    </source>
</reference>
<dbReference type="PIRSF" id="PIRSF015736">
    <property type="entry name" value="MI"/>
    <property type="match status" value="1"/>
</dbReference>
<keyword evidence="2" id="KW-1185">Reference proteome</keyword>
<dbReference type="Gene3D" id="3.40.50.12500">
    <property type="match status" value="1"/>
</dbReference>
<name>A0A4R7FVC9_9MICC</name>
<organism evidence="1 2">
    <name type="scientific">Nesterenkonia aurantiaca</name>
    <dbReference type="NCBI Taxonomy" id="1436010"/>
    <lineage>
        <taxon>Bacteria</taxon>
        <taxon>Bacillati</taxon>
        <taxon>Actinomycetota</taxon>
        <taxon>Actinomycetes</taxon>
        <taxon>Micrococcales</taxon>
        <taxon>Micrococcaceae</taxon>
        <taxon>Nesterenkonia</taxon>
    </lineage>
</organism>
<dbReference type="RefSeq" id="WP_166645930.1">
    <property type="nucleotide sequence ID" value="NZ_SOAN01000014.1"/>
</dbReference>
<dbReference type="Proteomes" id="UP000294506">
    <property type="component" value="Unassembled WGS sequence"/>
</dbReference>
<dbReference type="AlphaFoldDB" id="A0A4R7FVC9"/>
<dbReference type="Pfam" id="PF17645">
    <property type="entry name" value="Amdase"/>
    <property type="match status" value="1"/>
</dbReference>
<sequence length="288" mass="30449">MTPETQGPLFGPAPRGALGVVIPFDMELDAELWRWLPADVDLLLTRTPFLDDVVTVEFAREVAQAGIVTDGVRSVTAGRADVVLYACSSGSFVRGRAGQEELVRAMNDAGSREAVTASGAVVEALSALGIRRVATATPYLPSLSLLMESFLNEYGVGVTGSAELGLDRHIWEVPYAQTAELIRQADTPDAEAIVVSCTNLPTYDLIAPLEAELGKPIITANQATMWSGLRRLGRLANGEGQSLLHRTGQPGQLGLGLGLTARTSYSLLPLVPEAPTGSASAPQVLTDR</sequence>
<keyword evidence="1" id="KW-0413">Isomerase</keyword>
<proteinExistence type="predicted"/>
<protein>
    <submittedName>
        <fullName evidence="1">Maleate isomerase</fullName>
    </submittedName>
</protein>